<accession>A0A6G0WS39</accession>
<keyword evidence="3" id="KW-1185">Reference proteome</keyword>
<keyword evidence="1" id="KW-1133">Transmembrane helix</keyword>
<comment type="caution">
    <text evidence="2">The sequence shown here is derived from an EMBL/GenBank/DDBJ whole genome shotgun (WGS) entry which is preliminary data.</text>
</comment>
<dbReference type="VEuPathDB" id="FungiDB:AeMF1_015123"/>
<keyword evidence="1" id="KW-0472">Membrane</keyword>
<evidence type="ECO:0000313" key="2">
    <source>
        <dbReference type="EMBL" id="KAF0730235.1"/>
    </source>
</evidence>
<gene>
    <name evidence="2" type="ORF">Ae201684_012238</name>
</gene>
<sequence length="192" mass="22643">MKEAAEPFARRSQVDLLLLLAEQYTNEKRLDVDRKREMKETQHRLWTNAKEAYDQAMLDLGRSRGFFNLRSLQRHVTTRRLARDRERQEFDRVDQDFQKAVEELTKMESLVRRIRLKEERKAATWYKVASGNIDLNFVLHLLLGVEIGVYVFSLVGHFANFARTDKHDYLVLVVSMVCIVRLVAKIVCKFVV</sequence>
<evidence type="ECO:0000256" key="1">
    <source>
        <dbReference type="SAM" id="Phobius"/>
    </source>
</evidence>
<feature type="transmembrane region" description="Helical" evidence="1">
    <location>
        <begin position="137"/>
        <end position="157"/>
    </location>
</feature>
<dbReference type="EMBL" id="VJMJ01000155">
    <property type="protein sequence ID" value="KAF0730235.1"/>
    <property type="molecule type" value="Genomic_DNA"/>
</dbReference>
<protein>
    <submittedName>
        <fullName evidence="2">Uncharacterized protein</fullName>
    </submittedName>
</protein>
<name>A0A6G0WS39_9STRA</name>
<feature type="transmembrane region" description="Helical" evidence="1">
    <location>
        <begin position="169"/>
        <end position="188"/>
    </location>
</feature>
<dbReference type="AlphaFoldDB" id="A0A6G0WS39"/>
<keyword evidence="1" id="KW-0812">Transmembrane</keyword>
<reference evidence="2 3" key="1">
    <citation type="submission" date="2019-07" db="EMBL/GenBank/DDBJ databases">
        <title>Genomics analysis of Aphanomyces spp. identifies a new class of oomycete effector associated with host adaptation.</title>
        <authorList>
            <person name="Gaulin E."/>
        </authorList>
    </citation>
    <scope>NUCLEOTIDE SEQUENCE [LARGE SCALE GENOMIC DNA]</scope>
    <source>
        <strain evidence="2 3">ATCC 201684</strain>
    </source>
</reference>
<evidence type="ECO:0000313" key="3">
    <source>
        <dbReference type="Proteomes" id="UP000481153"/>
    </source>
</evidence>
<dbReference type="Proteomes" id="UP000481153">
    <property type="component" value="Unassembled WGS sequence"/>
</dbReference>
<proteinExistence type="predicted"/>
<organism evidence="2 3">
    <name type="scientific">Aphanomyces euteiches</name>
    <dbReference type="NCBI Taxonomy" id="100861"/>
    <lineage>
        <taxon>Eukaryota</taxon>
        <taxon>Sar</taxon>
        <taxon>Stramenopiles</taxon>
        <taxon>Oomycota</taxon>
        <taxon>Saprolegniomycetes</taxon>
        <taxon>Saprolegniales</taxon>
        <taxon>Verrucalvaceae</taxon>
        <taxon>Aphanomyces</taxon>
    </lineage>
</organism>